<accession>A0ABS8WU14</accession>
<sequence length="141" mass="16161">MSHQISDEPLVVSSEVVTRTWNLDKSVARGHLKRRIALEVRIIDSKLPKYSEIEGKYKFYGLGWMSEAPGYYYPTMVREFYVNYIATLEGLCKKGQKLAQIHMQTHIPVCGEMVDISEAIISRMLYGPNFTSPVSTAEFDY</sequence>
<reference evidence="1 2" key="1">
    <citation type="journal article" date="2021" name="BMC Genomics">
        <title>Datura genome reveals duplications of psychoactive alkaloid biosynthetic genes and high mutation rate following tissue culture.</title>
        <authorList>
            <person name="Rajewski A."/>
            <person name="Carter-House D."/>
            <person name="Stajich J."/>
            <person name="Litt A."/>
        </authorList>
    </citation>
    <scope>NUCLEOTIDE SEQUENCE [LARGE SCALE GENOMIC DNA]</scope>
    <source>
        <strain evidence="1">AR-01</strain>
    </source>
</reference>
<name>A0ABS8WU14_DATST</name>
<proteinExistence type="predicted"/>
<organism evidence="1 2">
    <name type="scientific">Datura stramonium</name>
    <name type="common">Jimsonweed</name>
    <name type="synonym">Common thornapple</name>
    <dbReference type="NCBI Taxonomy" id="4076"/>
    <lineage>
        <taxon>Eukaryota</taxon>
        <taxon>Viridiplantae</taxon>
        <taxon>Streptophyta</taxon>
        <taxon>Embryophyta</taxon>
        <taxon>Tracheophyta</taxon>
        <taxon>Spermatophyta</taxon>
        <taxon>Magnoliopsida</taxon>
        <taxon>eudicotyledons</taxon>
        <taxon>Gunneridae</taxon>
        <taxon>Pentapetalae</taxon>
        <taxon>asterids</taxon>
        <taxon>lamiids</taxon>
        <taxon>Solanales</taxon>
        <taxon>Solanaceae</taxon>
        <taxon>Solanoideae</taxon>
        <taxon>Datureae</taxon>
        <taxon>Datura</taxon>
    </lineage>
</organism>
<dbReference type="Proteomes" id="UP000823775">
    <property type="component" value="Unassembled WGS sequence"/>
</dbReference>
<protein>
    <submittedName>
        <fullName evidence="1">Uncharacterized protein</fullName>
    </submittedName>
</protein>
<comment type="caution">
    <text evidence="1">The sequence shown here is derived from an EMBL/GenBank/DDBJ whole genome shotgun (WGS) entry which is preliminary data.</text>
</comment>
<dbReference type="EMBL" id="JACEIK010011405">
    <property type="protein sequence ID" value="MCE3215656.1"/>
    <property type="molecule type" value="Genomic_DNA"/>
</dbReference>
<evidence type="ECO:0000313" key="1">
    <source>
        <dbReference type="EMBL" id="MCE3215656.1"/>
    </source>
</evidence>
<gene>
    <name evidence="1" type="ORF">HAX54_003128</name>
</gene>
<evidence type="ECO:0000313" key="2">
    <source>
        <dbReference type="Proteomes" id="UP000823775"/>
    </source>
</evidence>
<keyword evidence="2" id="KW-1185">Reference proteome</keyword>